<keyword evidence="4" id="KW-1185">Reference proteome</keyword>
<keyword evidence="3" id="KW-0347">Helicase</keyword>
<accession>A0A918MW36</accession>
<dbReference type="AlphaFoldDB" id="A0A918MW36"/>
<keyword evidence="3" id="KW-0067">ATP-binding</keyword>
<dbReference type="PROSITE" id="PS51192">
    <property type="entry name" value="HELICASE_ATP_BIND_1"/>
    <property type="match status" value="1"/>
</dbReference>
<evidence type="ECO:0000313" key="3">
    <source>
        <dbReference type="EMBL" id="GGW75556.1"/>
    </source>
</evidence>
<dbReference type="EMBL" id="BMXP01000001">
    <property type="protein sequence ID" value="GGW75556.1"/>
    <property type="molecule type" value="Genomic_DNA"/>
</dbReference>
<reference evidence="3" key="2">
    <citation type="submission" date="2020-09" db="EMBL/GenBank/DDBJ databases">
        <authorList>
            <person name="Sun Q."/>
            <person name="Kim S."/>
        </authorList>
    </citation>
    <scope>NUCLEOTIDE SEQUENCE</scope>
    <source>
        <strain evidence="3">KCTC 22164</strain>
    </source>
</reference>
<comment type="caution">
    <text evidence="3">The sequence shown here is derived from an EMBL/GenBank/DDBJ whole genome shotgun (WGS) entry which is preliminary data.</text>
</comment>
<dbReference type="PANTHER" id="PTHR47396:SF1">
    <property type="entry name" value="ATP-DEPENDENT HELICASE IRC3-RELATED"/>
    <property type="match status" value="1"/>
</dbReference>
<proteinExistence type="predicted"/>
<dbReference type="GO" id="GO:0005524">
    <property type="term" value="F:ATP binding"/>
    <property type="evidence" value="ECO:0007669"/>
    <property type="project" value="InterPro"/>
</dbReference>
<dbReference type="InterPro" id="IPR006935">
    <property type="entry name" value="Helicase/UvrB_N"/>
</dbReference>
<evidence type="ECO:0000259" key="1">
    <source>
        <dbReference type="PROSITE" id="PS51192"/>
    </source>
</evidence>
<dbReference type="RefSeq" id="WP_189403482.1">
    <property type="nucleotide sequence ID" value="NZ_BMXP01000001.1"/>
</dbReference>
<dbReference type="Proteomes" id="UP000631300">
    <property type="component" value="Unassembled WGS sequence"/>
</dbReference>
<dbReference type="PROSITE" id="PS51194">
    <property type="entry name" value="HELICASE_CTER"/>
    <property type="match status" value="1"/>
</dbReference>
<name>A0A918MW36_9ALTE</name>
<reference evidence="3" key="1">
    <citation type="journal article" date="2014" name="Int. J. Syst. Evol. Microbiol.">
        <title>Complete genome sequence of Corynebacterium casei LMG S-19264T (=DSM 44701T), isolated from a smear-ripened cheese.</title>
        <authorList>
            <consortium name="US DOE Joint Genome Institute (JGI-PGF)"/>
            <person name="Walter F."/>
            <person name="Albersmeier A."/>
            <person name="Kalinowski J."/>
            <person name="Ruckert C."/>
        </authorList>
    </citation>
    <scope>NUCLEOTIDE SEQUENCE</scope>
    <source>
        <strain evidence="3">KCTC 22164</strain>
    </source>
</reference>
<dbReference type="SMART" id="SM00487">
    <property type="entry name" value="DEXDc"/>
    <property type="match status" value="1"/>
</dbReference>
<dbReference type="GO" id="GO:0004386">
    <property type="term" value="F:helicase activity"/>
    <property type="evidence" value="ECO:0007669"/>
    <property type="project" value="UniProtKB-KW"/>
</dbReference>
<dbReference type="Pfam" id="PF04851">
    <property type="entry name" value="ResIII"/>
    <property type="match status" value="1"/>
</dbReference>
<organism evidence="3 4">
    <name type="scientific">Alteromonas halophila</name>
    <dbReference type="NCBI Taxonomy" id="516698"/>
    <lineage>
        <taxon>Bacteria</taxon>
        <taxon>Pseudomonadati</taxon>
        <taxon>Pseudomonadota</taxon>
        <taxon>Gammaproteobacteria</taxon>
        <taxon>Alteromonadales</taxon>
        <taxon>Alteromonadaceae</taxon>
        <taxon>Alteromonas/Salinimonas group</taxon>
        <taxon>Alteromonas</taxon>
    </lineage>
</organism>
<evidence type="ECO:0000259" key="2">
    <source>
        <dbReference type="PROSITE" id="PS51194"/>
    </source>
</evidence>
<dbReference type="Pfam" id="PF00271">
    <property type="entry name" value="Helicase_C"/>
    <property type="match status" value="1"/>
</dbReference>
<gene>
    <name evidence="3" type="ORF">GCM10007391_04830</name>
</gene>
<dbReference type="SMART" id="SM00490">
    <property type="entry name" value="HELICc"/>
    <property type="match status" value="1"/>
</dbReference>
<protein>
    <submittedName>
        <fullName evidence="3">ATP-dependent helicase</fullName>
    </submittedName>
</protein>
<evidence type="ECO:0000313" key="4">
    <source>
        <dbReference type="Proteomes" id="UP000631300"/>
    </source>
</evidence>
<dbReference type="GO" id="GO:0016787">
    <property type="term" value="F:hydrolase activity"/>
    <property type="evidence" value="ECO:0007669"/>
    <property type="project" value="InterPro"/>
</dbReference>
<dbReference type="PANTHER" id="PTHR47396">
    <property type="entry name" value="TYPE I RESTRICTION ENZYME ECOKI R PROTEIN"/>
    <property type="match status" value="1"/>
</dbReference>
<dbReference type="GO" id="GO:0005829">
    <property type="term" value="C:cytosol"/>
    <property type="evidence" value="ECO:0007669"/>
    <property type="project" value="TreeGrafter"/>
</dbReference>
<dbReference type="InterPro" id="IPR014001">
    <property type="entry name" value="Helicase_ATP-bd"/>
</dbReference>
<sequence>MNLRPYQKEAVDALLLFYLQQGTSSGLCVLPTASGKTVIFSEFIRQLVEIKPATRVLILAHTQEIVAQNADKLQRICPQADIGVCCSGLGRKEIKPITSASRDTIYCEISQYPQWDLVIVDEAHLISPDELTRYKMILESIRLFSSDVKVIGFTATPFRTVHGKIYGEEEAAFFSSLIFRKRIDELVNSGYICPVHAVKVNSAGIADTSTVRVTKHDFNATDLERVTVGQKLVENIVTDWLSKTSANMPTVFYASSVAQGEIFEQLLAEQGFHYPLITARTPKQDRKQILNDFDAGLLDGIVNVATLTTGWDAPRLACIVVARPTLSAALFMQIVGRGLRLHKGKTETLLLDYGQNLSRFGVLERVRPVMENRREFWDTEQVAVCPVCDSIVSVYQLDCPFCTELLKSEEDISVCYECSAGNDRNAQFCEVCGEELEENKVLFS</sequence>
<dbReference type="GO" id="GO:0003677">
    <property type="term" value="F:DNA binding"/>
    <property type="evidence" value="ECO:0007669"/>
    <property type="project" value="InterPro"/>
</dbReference>
<feature type="domain" description="Helicase C-terminal" evidence="2">
    <location>
        <begin position="236"/>
        <end position="374"/>
    </location>
</feature>
<keyword evidence="3" id="KW-0547">Nucleotide-binding</keyword>
<dbReference type="InterPro" id="IPR027417">
    <property type="entry name" value="P-loop_NTPase"/>
</dbReference>
<dbReference type="InterPro" id="IPR050742">
    <property type="entry name" value="Helicase_Restrict-Modif_Enz"/>
</dbReference>
<dbReference type="SUPFAM" id="SSF52540">
    <property type="entry name" value="P-loop containing nucleoside triphosphate hydrolases"/>
    <property type="match status" value="1"/>
</dbReference>
<dbReference type="Gene3D" id="3.40.50.300">
    <property type="entry name" value="P-loop containing nucleotide triphosphate hydrolases"/>
    <property type="match status" value="2"/>
</dbReference>
<dbReference type="InterPro" id="IPR001650">
    <property type="entry name" value="Helicase_C-like"/>
</dbReference>
<feature type="domain" description="Helicase ATP-binding" evidence="1">
    <location>
        <begin position="17"/>
        <end position="161"/>
    </location>
</feature>
<keyword evidence="3" id="KW-0378">Hydrolase</keyword>